<keyword evidence="4 6" id="KW-0464">Manganese</keyword>
<evidence type="ECO:0000256" key="5">
    <source>
        <dbReference type="ARBA" id="ARBA00047720"/>
    </source>
</evidence>
<dbReference type="Proteomes" id="UP001060261">
    <property type="component" value="Chromosome"/>
</dbReference>
<evidence type="ECO:0000256" key="6">
    <source>
        <dbReference type="HAMAP-Rule" id="MF_01518"/>
    </source>
</evidence>
<dbReference type="PANTHER" id="PTHR11113">
    <property type="entry name" value="N-ACETYLGLUCOSAMINE-6-PHOSPHATE DEACETYLASE"/>
    <property type="match status" value="1"/>
</dbReference>
<dbReference type="InterPro" id="IPR006679">
    <property type="entry name" value="Adenine_deam"/>
</dbReference>
<evidence type="ECO:0000313" key="9">
    <source>
        <dbReference type="EMBL" id="UWX65278.1"/>
    </source>
</evidence>
<name>A0ABY5YKD3_9DEIO</name>
<organism evidence="9 10">
    <name type="scientific">Deinococcus rubellus</name>
    <dbReference type="NCBI Taxonomy" id="1889240"/>
    <lineage>
        <taxon>Bacteria</taxon>
        <taxon>Thermotogati</taxon>
        <taxon>Deinococcota</taxon>
        <taxon>Deinococci</taxon>
        <taxon>Deinococcales</taxon>
        <taxon>Deinococcaceae</taxon>
        <taxon>Deinococcus</taxon>
    </lineage>
</organism>
<evidence type="ECO:0000256" key="1">
    <source>
        <dbReference type="ARBA" id="ARBA00006773"/>
    </source>
</evidence>
<dbReference type="InterPro" id="IPR006680">
    <property type="entry name" value="Amidohydro-rel"/>
</dbReference>
<keyword evidence="3 6" id="KW-0378">Hydrolase</keyword>
<dbReference type="EMBL" id="CP104213">
    <property type="protein sequence ID" value="UWX65278.1"/>
    <property type="molecule type" value="Genomic_DNA"/>
</dbReference>
<comment type="cofactor">
    <cofactor evidence="6">
        <name>Mn(2+)</name>
        <dbReference type="ChEBI" id="CHEBI:29035"/>
    </cofactor>
</comment>
<reference evidence="9" key="1">
    <citation type="submission" date="2022-09" db="EMBL/GenBank/DDBJ databases">
        <title>genome sequence of Deinococcus rubellus.</title>
        <authorList>
            <person name="Srinivasan S."/>
        </authorList>
    </citation>
    <scope>NUCLEOTIDE SEQUENCE</scope>
    <source>
        <strain evidence="9">Ant6</strain>
    </source>
</reference>
<evidence type="ECO:0000313" key="10">
    <source>
        <dbReference type="Proteomes" id="UP001060261"/>
    </source>
</evidence>
<dbReference type="Pfam" id="PF13382">
    <property type="entry name" value="Adenine_deam_C"/>
    <property type="match status" value="1"/>
</dbReference>
<dbReference type="InterPro" id="IPR011059">
    <property type="entry name" value="Metal-dep_hydrolase_composite"/>
</dbReference>
<evidence type="ECO:0000256" key="2">
    <source>
        <dbReference type="ARBA" id="ARBA00012782"/>
    </source>
</evidence>
<dbReference type="PANTHER" id="PTHR11113:SF2">
    <property type="entry name" value="ADENINE DEAMINASE"/>
    <property type="match status" value="1"/>
</dbReference>
<dbReference type="SUPFAM" id="SSF51556">
    <property type="entry name" value="Metallo-dependent hydrolases"/>
    <property type="match status" value="1"/>
</dbReference>
<evidence type="ECO:0000256" key="4">
    <source>
        <dbReference type="ARBA" id="ARBA00023211"/>
    </source>
</evidence>
<dbReference type="SUPFAM" id="SSF51338">
    <property type="entry name" value="Composite domain of metallo-dependent hydrolases"/>
    <property type="match status" value="1"/>
</dbReference>
<proteinExistence type="inferred from homology"/>
<gene>
    <name evidence="6" type="primary">ade</name>
    <name evidence="9" type="ORF">N0D28_06385</name>
</gene>
<feature type="domain" description="Amidohydrolase-related" evidence="7">
    <location>
        <begin position="72"/>
        <end position="350"/>
    </location>
</feature>
<evidence type="ECO:0000256" key="3">
    <source>
        <dbReference type="ARBA" id="ARBA00022801"/>
    </source>
</evidence>
<accession>A0ABY5YKD3</accession>
<evidence type="ECO:0000259" key="8">
    <source>
        <dbReference type="Pfam" id="PF13382"/>
    </source>
</evidence>
<dbReference type="Gene3D" id="2.30.40.10">
    <property type="entry name" value="Urease, subunit C, domain 1"/>
    <property type="match status" value="1"/>
</dbReference>
<dbReference type="HAMAP" id="MF_01518">
    <property type="entry name" value="Adenine_deamin"/>
    <property type="match status" value="1"/>
</dbReference>
<evidence type="ECO:0000259" key="7">
    <source>
        <dbReference type="Pfam" id="PF01979"/>
    </source>
</evidence>
<sequence length="561" mass="58686">MPDSSPETALRQRLVRVALRQEPADLVIRNAQIVSVTTRELLSGDVAIAGGSIAAVGPDYWAAEVFDADGKYLSPGFIDAHIHIESSLMTPASFARAVRPRGTTGVIAEPHEIVNVLGEAGLRWMLEAGASSGVRMWASQPSCVPASVFEQGGVRLEPADIGRGLKVPGVLGLAEMMNYPGVLGQDAAVWATLEAARGKRIDGHAAGLSGDRLQAYAAAGIHSDHEATTQAEALDRLRAGLWLMVREGSAARNLAALTPVLRSMPRRALLVSDDIGADWLLERGHLDHQLRQLVAFGIDPLYALGLVTCNPAEYWGLHDVGVIGPGFRADLVLLNDLTNFGVAECWLGGQPLSALSSPALTPPLPGGGVNVVGLEQADLSVPPHWPVIGVRSDQIETYIAAPGSGDTKLVVVDRYGRGLISAAWTHGIGLQCGAVALSVLHDAHHLVMAGAAGPEGDADIRAAGLAVEQLGGGVVIVDRGEVIASLPLPYGGLMSDLPPAEVAARVQGIQTALHERGCLLPEALTTLSFLGLSVIPDLKLTPAGLLDVRAWALLNEEDAGL</sequence>
<feature type="domain" description="Adenine deaminase C-terminal" evidence="8">
    <location>
        <begin position="404"/>
        <end position="550"/>
    </location>
</feature>
<dbReference type="InterPro" id="IPR026912">
    <property type="entry name" value="Adenine_deam_C"/>
</dbReference>
<keyword evidence="10" id="KW-1185">Reference proteome</keyword>
<dbReference type="Gene3D" id="3.20.20.140">
    <property type="entry name" value="Metal-dependent hydrolases"/>
    <property type="match status" value="1"/>
</dbReference>
<protein>
    <recommendedName>
        <fullName evidence="2 6">Adenine deaminase</fullName>
        <shortName evidence="6">Adenase</shortName>
        <shortName evidence="6">Adenine aminase</shortName>
        <ecNumber evidence="2 6">3.5.4.2</ecNumber>
    </recommendedName>
</protein>
<dbReference type="InterPro" id="IPR032466">
    <property type="entry name" value="Metal_Hydrolase"/>
</dbReference>
<dbReference type="EC" id="3.5.4.2" evidence="2 6"/>
<dbReference type="Pfam" id="PF01979">
    <property type="entry name" value="Amidohydro_1"/>
    <property type="match status" value="1"/>
</dbReference>
<comment type="catalytic activity">
    <reaction evidence="5 6">
        <text>adenine + H2O + H(+) = hypoxanthine + NH4(+)</text>
        <dbReference type="Rhea" id="RHEA:23688"/>
        <dbReference type="ChEBI" id="CHEBI:15377"/>
        <dbReference type="ChEBI" id="CHEBI:15378"/>
        <dbReference type="ChEBI" id="CHEBI:16708"/>
        <dbReference type="ChEBI" id="CHEBI:17368"/>
        <dbReference type="ChEBI" id="CHEBI:28938"/>
        <dbReference type="EC" id="3.5.4.2"/>
    </reaction>
</comment>
<dbReference type="RefSeq" id="WP_260561534.1">
    <property type="nucleotide sequence ID" value="NZ_BAABEC010000164.1"/>
</dbReference>
<comment type="similarity">
    <text evidence="1 6">Belongs to the metallo-dependent hydrolases superfamily. Adenine deaminase family.</text>
</comment>